<dbReference type="EMBL" id="HBUF01057223">
    <property type="protein sequence ID" value="CAG6624441.1"/>
    <property type="molecule type" value="Transcribed_RNA"/>
</dbReference>
<dbReference type="EMBL" id="HBUF01057228">
    <property type="protein sequence ID" value="CAG6624450.1"/>
    <property type="molecule type" value="Transcribed_RNA"/>
</dbReference>
<feature type="transmembrane region" description="Helical" evidence="1">
    <location>
        <begin position="66"/>
        <end position="87"/>
    </location>
</feature>
<evidence type="ECO:0000256" key="1">
    <source>
        <dbReference type="SAM" id="Phobius"/>
    </source>
</evidence>
<keyword evidence="1" id="KW-0472">Membrane</keyword>
<protein>
    <submittedName>
        <fullName evidence="2">Uncharacterized protein</fullName>
    </submittedName>
</protein>
<organism evidence="2">
    <name type="scientific">Cacopsylla melanoneura</name>
    <dbReference type="NCBI Taxonomy" id="428564"/>
    <lineage>
        <taxon>Eukaryota</taxon>
        <taxon>Metazoa</taxon>
        <taxon>Ecdysozoa</taxon>
        <taxon>Arthropoda</taxon>
        <taxon>Hexapoda</taxon>
        <taxon>Insecta</taxon>
        <taxon>Pterygota</taxon>
        <taxon>Neoptera</taxon>
        <taxon>Paraneoptera</taxon>
        <taxon>Hemiptera</taxon>
        <taxon>Sternorrhyncha</taxon>
        <taxon>Psylloidea</taxon>
        <taxon>Psyllidae</taxon>
        <taxon>Psyllinae</taxon>
        <taxon>Cacopsylla</taxon>
    </lineage>
</organism>
<accession>A0A8D8Q3R3</accession>
<keyword evidence="1" id="KW-1133">Transmembrane helix</keyword>
<reference evidence="2" key="1">
    <citation type="submission" date="2021-05" db="EMBL/GenBank/DDBJ databases">
        <authorList>
            <person name="Alioto T."/>
            <person name="Alioto T."/>
            <person name="Gomez Garrido J."/>
        </authorList>
    </citation>
    <scope>NUCLEOTIDE SEQUENCE</scope>
</reference>
<dbReference type="EMBL" id="HBUF01057232">
    <property type="protein sequence ID" value="CAG6624462.1"/>
    <property type="molecule type" value="Transcribed_RNA"/>
</dbReference>
<dbReference type="EMBL" id="HBUF01057229">
    <property type="protein sequence ID" value="CAG6624454.1"/>
    <property type="molecule type" value="Transcribed_RNA"/>
</dbReference>
<name>A0A8D8Q3R3_9HEMI</name>
<evidence type="ECO:0000313" key="2">
    <source>
        <dbReference type="EMBL" id="CAG6624441.1"/>
    </source>
</evidence>
<feature type="transmembrane region" description="Helical" evidence="1">
    <location>
        <begin position="20"/>
        <end position="46"/>
    </location>
</feature>
<keyword evidence="1" id="KW-0812">Transmembrane</keyword>
<dbReference type="EMBL" id="HBUF01057230">
    <property type="protein sequence ID" value="CAG6624457.1"/>
    <property type="molecule type" value="Transcribed_RNA"/>
</dbReference>
<dbReference type="AlphaFoldDB" id="A0A8D8Q3R3"/>
<proteinExistence type="predicted"/>
<sequence>MQATIWRTRSKNSCTLPILFFYYSVPFISIIITISLFFVSSLFYLYFVVVRPPPSSPSPFTPKNSFYLVMLSLNYLLFLLSELPTFAKTQLSSPISRLF</sequence>